<dbReference type="AlphaFoldDB" id="A0A432MN46"/>
<dbReference type="RefSeq" id="WP_126724451.1">
    <property type="nucleotide sequence ID" value="NZ_RYZH01000009.1"/>
</dbReference>
<dbReference type="InterPro" id="IPR011075">
    <property type="entry name" value="TetR_C"/>
</dbReference>
<dbReference type="GO" id="GO:0003677">
    <property type="term" value="F:DNA binding"/>
    <property type="evidence" value="ECO:0007669"/>
    <property type="project" value="UniProtKB-UniRule"/>
</dbReference>
<reference evidence="6 7" key="1">
    <citation type="submission" date="2018-12" db="EMBL/GenBank/DDBJ databases">
        <authorList>
            <person name="Toschakov S.V."/>
        </authorList>
    </citation>
    <scope>NUCLEOTIDE SEQUENCE [LARGE SCALE GENOMIC DNA]</scope>
    <source>
        <strain evidence="6 7">GM2012</strain>
    </source>
</reference>
<feature type="DNA-binding region" description="H-T-H motif" evidence="4">
    <location>
        <begin position="40"/>
        <end position="59"/>
    </location>
</feature>
<protein>
    <submittedName>
        <fullName evidence="6">TetR/AcrR family transcriptional regulator</fullName>
    </submittedName>
</protein>
<evidence type="ECO:0000256" key="1">
    <source>
        <dbReference type="ARBA" id="ARBA00023015"/>
    </source>
</evidence>
<name>A0A432MN46_9BACT</name>
<dbReference type="InterPro" id="IPR009057">
    <property type="entry name" value="Homeodomain-like_sf"/>
</dbReference>
<dbReference type="PROSITE" id="PS50977">
    <property type="entry name" value="HTH_TETR_2"/>
    <property type="match status" value="1"/>
</dbReference>
<dbReference type="PANTHER" id="PTHR47506">
    <property type="entry name" value="TRANSCRIPTIONAL REGULATORY PROTEIN"/>
    <property type="match status" value="1"/>
</dbReference>
<keyword evidence="3" id="KW-0804">Transcription</keyword>
<dbReference type="PANTHER" id="PTHR47506:SF6">
    <property type="entry name" value="HTH-TYPE TRANSCRIPTIONAL REPRESSOR NEMR"/>
    <property type="match status" value="1"/>
</dbReference>
<reference evidence="6 7" key="2">
    <citation type="submission" date="2019-01" db="EMBL/GenBank/DDBJ databases">
        <title>Tautonia sociabilis, a novel thermotolerant planctomycete of Isosphaeraceae family, isolated from a 4000 m deep subterranean habitat.</title>
        <authorList>
            <person name="Kovaleva O.L."/>
            <person name="Elcheninov A.G."/>
            <person name="Van Heerden E."/>
            <person name="Toshchakov S.V."/>
            <person name="Novikov A."/>
            <person name="Bonch-Osmolovskaya E.A."/>
            <person name="Kublanov I.V."/>
        </authorList>
    </citation>
    <scope>NUCLEOTIDE SEQUENCE [LARGE SCALE GENOMIC DNA]</scope>
    <source>
        <strain evidence="6 7">GM2012</strain>
    </source>
</reference>
<keyword evidence="1" id="KW-0805">Transcription regulation</keyword>
<evidence type="ECO:0000256" key="3">
    <source>
        <dbReference type="ARBA" id="ARBA00023163"/>
    </source>
</evidence>
<proteinExistence type="predicted"/>
<accession>A0A432MN46</accession>
<comment type="caution">
    <text evidence="6">The sequence shown here is derived from an EMBL/GenBank/DDBJ whole genome shotgun (WGS) entry which is preliminary data.</text>
</comment>
<evidence type="ECO:0000256" key="4">
    <source>
        <dbReference type="PROSITE-ProRule" id="PRU00335"/>
    </source>
</evidence>
<dbReference type="Proteomes" id="UP000280296">
    <property type="component" value="Unassembled WGS sequence"/>
</dbReference>
<dbReference type="Pfam" id="PF00440">
    <property type="entry name" value="TetR_N"/>
    <property type="match status" value="1"/>
</dbReference>
<evidence type="ECO:0000313" key="7">
    <source>
        <dbReference type="Proteomes" id="UP000280296"/>
    </source>
</evidence>
<sequence>MSTSASSATGPITARGRRTRDAILDAAAELFLRLGVHATSVEDILEASGTGKGQLYHYFGSKEGLVRAVLRDRADRYFETHAPLLDDLDSWDGLGRWFDAILRAHDRPGCHGCLFGMLASELADHDPELRAELDRFFDRWRGHLARGLAAMRSSGLLRPEADPEALSLLALAAAQGGFLLAKASDDVRPARLALDQVLSYFKSLSPASSCPTLGPG</sequence>
<dbReference type="InterPro" id="IPR036271">
    <property type="entry name" value="Tet_transcr_reg_TetR-rel_C_sf"/>
</dbReference>
<dbReference type="EMBL" id="RYZH01000009">
    <property type="protein sequence ID" value="RUL88525.1"/>
    <property type="molecule type" value="Genomic_DNA"/>
</dbReference>
<evidence type="ECO:0000313" key="6">
    <source>
        <dbReference type="EMBL" id="RUL88525.1"/>
    </source>
</evidence>
<dbReference type="OrthoDB" id="113732at2"/>
<evidence type="ECO:0000256" key="2">
    <source>
        <dbReference type="ARBA" id="ARBA00023125"/>
    </source>
</evidence>
<dbReference type="InterPro" id="IPR001647">
    <property type="entry name" value="HTH_TetR"/>
</dbReference>
<dbReference type="SUPFAM" id="SSF48498">
    <property type="entry name" value="Tetracyclin repressor-like, C-terminal domain"/>
    <property type="match status" value="1"/>
</dbReference>
<dbReference type="PRINTS" id="PR00455">
    <property type="entry name" value="HTHTETR"/>
</dbReference>
<organism evidence="6 7">
    <name type="scientific">Tautonia sociabilis</name>
    <dbReference type="NCBI Taxonomy" id="2080755"/>
    <lineage>
        <taxon>Bacteria</taxon>
        <taxon>Pseudomonadati</taxon>
        <taxon>Planctomycetota</taxon>
        <taxon>Planctomycetia</taxon>
        <taxon>Isosphaerales</taxon>
        <taxon>Isosphaeraceae</taxon>
        <taxon>Tautonia</taxon>
    </lineage>
</organism>
<dbReference type="Pfam" id="PF16925">
    <property type="entry name" value="TetR_C_13"/>
    <property type="match status" value="1"/>
</dbReference>
<keyword evidence="2 4" id="KW-0238">DNA-binding</keyword>
<gene>
    <name evidence="6" type="ORF">TsocGM_06275</name>
</gene>
<keyword evidence="7" id="KW-1185">Reference proteome</keyword>
<evidence type="ECO:0000259" key="5">
    <source>
        <dbReference type="PROSITE" id="PS50977"/>
    </source>
</evidence>
<dbReference type="SUPFAM" id="SSF46689">
    <property type="entry name" value="Homeodomain-like"/>
    <property type="match status" value="1"/>
</dbReference>
<dbReference type="Gene3D" id="1.10.357.10">
    <property type="entry name" value="Tetracycline Repressor, domain 2"/>
    <property type="match status" value="1"/>
</dbReference>
<feature type="domain" description="HTH tetR-type" evidence="5">
    <location>
        <begin position="17"/>
        <end position="77"/>
    </location>
</feature>